<evidence type="ECO:0000313" key="2">
    <source>
        <dbReference type="EMBL" id="MBB4152305.1"/>
    </source>
</evidence>
<name>A0A840FG28_9SPHN</name>
<comment type="caution">
    <text evidence="2">The sequence shown here is derived from an EMBL/GenBank/DDBJ whole genome shotgun (WGS) entry which is preliminary data.</text>
</comment>
<reference evidence="2 3" key="1">
    <citation type="submission" date="2020-08" db="EMBL/GenBank/DDBJ databases">
        <title>Genomic Encyclopedia of Type Strains, Phase IV (KMG-IV): sequencing the most valuable type-strain genomes for metagenomic binning, comparative biology and taxonomic classification.</title>
        <authorList>
            <person name="Goeker M."/>
        </authorList>
    </citation>
    <scope>NUCLEOTIDE SEQUENCE [LARGE SCALE GENOMIC DNA]</scope>
    <source>
        <strain evidence="2 3">YC6723</strain>
    </source>
</reference>
<keyword evidence="3" id="KW-1185">Reference proteome</keyword>
<dbReference type="AlphaFoldDB" id="A0A840FG28"/>
<dbReference type="Proteomes" id="UP000529795">
    <property type="component" value="Unassembled WGS sequence"/>
</dbReference>
<dbReference type="EMBL" id="JACIEV010000001">
    <property type="protein sequence ID" value="MBB4152305.1"/>
    <property type="molecule type" value="Genomic_DNA"/>
</dbReference>
<organism evidence="2 3">
    <name type="scientific">Sphingomonas jinjuensis</name>
    <dbReference type="NCBI Taxonomy" id="535907"/>
    <lineage>
        <taxon>Bacteria</taxon>
        <taxon>Pseudomonadati</taxon>
        <taxon>Pseudomonadota</taxon>
        <taxon>Alphaproteobacteria</taxon>
        <taxon>Sphingomonadales</taxon>
        <taxon>Sphingomonadaceae</taxon>
        <taxon>Sphingomonas</taxon>
    </lineage>
</organism>
<dbReference type="RefSeq" id="WP_183981841.1">
    <property type="nucleotide sequence ID" value="NZ_JACIEV010000001.1"/>
</dbReference>
<protein>
    <submittedName>
        <fullName evidence="2">Uncharacterized protein</fullName>
    </submittedName>
</protein>
<evidence type="ECO:0000256" key="1">
    <source>
        <dbReference type="SAM" id="MobiDB-lite"/>
    </source>
</evidence>
<feature type="region of interest" description="Disordered" evidence="1">
    <location>
        <begin position="33"/>
        <end position="67"/>
    </location>
</feature>
<sequence>MKDRKGPSATDDVSLTFPVAADVRKHAENAIFQSLRSSRRDDGRGQDIAGGGPGRVDLSPEANVNNA</sequence>
<proteinExistence type="predicted"/>
<accession>A0A840FG28</accession>
<gene>
    <name evidence="2" type="ORF">GGQ80_000181</name>
</gene>
<evidence type="ECO:0000313" key="3">
    <source>
        <dbReference type="Proteomes" id="UP000529795"/>
    </source>
</evidence>